<name>A0A3M0B802_9AQUI</name>
<evidence type="ECO:0000313" key="1">
    <source>
        <dbReference type="EMBL" id="RMA93281.1"/>
    </source>
</evidence>
<sequence>MEKEKFYKPKSKNPYFELNSVYMLLENNKVDDKDFIKIGKVFAILGNRIIFSNTYEFLTEDKNKIYNIFKEISFKEAKKFLNNSEALLDKNIFRR</sequence>
<dbReference type="Proteomes" id="UP000280842">
    <property type="component" value="Unassembled WGS sequence"/>
</dbReference>
<dbReference type="AlphaFoldDB" id="A0A3M0B802"/>
<protein>
    <submittedName>
        <fullName evidence="1">Uncharacterized protein</fullName>
    </submittedName>
</protein>
<dbReference type="OrthoDB" id="9875557at2"/>
<accession>A0A3M0B802</accession>
<comment type="caution">
    <text evidence="1">The sequence shown here is derived from an EMBL/GenBank/DDBJ whole genome shotgun (WGS) entry which is preliminary data.</text>
</comment>
<proteinExistence type="predicted"/>
<gene>
    <name evidence="1" type="ORF">CLV39_1342</name>
</gene>
<dbReference type="EMBL" id="REFO01000013">
    <property type="protein sequence ID" value="RMA93281.1"/>
    <property type="molecule type" value="Genomic_DNA"/>
</dbReference>
<organism evidence="1 2">
    <name type="scientific">Hydrogenothermus marinus</name>
    <dbReference type="NCBI Taxonomy" id="133270"/>
    <lineage>
        <taxon>Bacteria</taxon>
        <taxon>Pseudomonadati</taxon>
        <taxon>Aquificota</taxon>
        <taxon>Aquificia</taxon>
        <taxon>Aquificales</taxon>
        <taxon>Hydrogenothermaceae</taxon>
        <taxon>Hydrogenothermus</taxon>
    </lineage>
</organism>
<reference evidence="1 2" key="1">
    <citation type="submission" date="2018-10" db="EMBL/GenBank/DDBJ databases">
        <title>Genomic Encyclopedia of Archaeal and Bacterial Type Strains, Phase II (KMG-II): from individual species to whole genera.</title>
        <authorList>
            <person name="Goeker M."/>
        </authorList>
    </citation>
    <scope>NUCLEOTIDE SEQUENCE [LARGE SCALE GENOMIC DNA]</scope>
    <source>
        <strain evidence="1 2">VM1</strain>
    </source>
</reference>
<evidence type="ECO:0000313" key="2">
    <source>
        <dbReference type="Proteomes" id="UP000280842"/>
    </source>
</evidence>
<keyword evidence="2" id="KW-1185">Reference proteome</keyword>
<dbReference type="RefSeq" id="WP_121923450.1">
    <property type="nucleotide sequence ID" value="NZ_REFO01000013.1"/>
</dbReference>